<keyword evidence="2 3" id="KW-0802">TPR repeat</keyword>
<accession>A0ABV8VC45</accession>
<feature type="repeat" description="TPR" evidence="3">
    <location>
        <begin position="420"/>
        <end position="453"/>
    </location>
</feature>
<dbReference type="InterPro" id="IPR050498">
    <property type="entry name" value="Ycf3"/>
</dbReference>
<name>A0ABV8VC45_9GAMM</name>
<dbReference type="Pfam" id="PF13174">
    <property type="entry name" value="TPR_6"/>
    <property type="match status" value="1"/>
</dbReference>
<organism evidence="4 5">
    <name type="scientific">Simiduia curdlanivorans</name>
    <dbReference type="NCBI Taxonomy" id="1492769"/>
    <lineage>
        <taxon>Bacteria</taxon>
        <taxon>Pseudomonadati</taxon>
        <taxon>Pseudomonadota</taxon>
        <taxon>Gammaproteobacteria</taxon>
        <taxon>Cellvibrionales</taxon>
        <taxon>Cellvibrionaceae</taxon>
        <taxon>Simiduia</taxon>
    </lineage>
</organism>
<dbReference type="PANTHER" id="PTHR44858:SF1">
    <property type="entry name" value="UDP-N-ACETYLGLUCOSAMINE--PEPTIDE N-ACETYLGLUCOSAMINYLTRANSFERASE SPINDLY-RELATED"/>
    <property type="match status" value="1"/>
</dbReference>
<evidence type="ECO:0000313" key="5">
    <source>
        <dbReference type="Proteomes" id="UP001595840"/>
    </source>
</evidence>
<evidence type="ECO:0000256" key="1">
    <source>
        <dbReference type="ARBA" id="ARBA00022737"/>
    </source>
</evidence>
<keyword evidence="5" id="KW-1185">Reference proteome</keyword>
<comment type="caution">
    <text evidence="4">The sequence shown here is derived from an EMBL/GenBank/DDBJ whole genome shotgun (WGS) entry which is preliminary data.</text>
</comment>
<evidence type="ECO:0000256" key="2">
    <source>
        <dbReference type="ARBA" id="ARBA00022803"/>
    </source>
</evidence>
<feature type="repeat" description="TPR" evidence="3">
    <location>
        <begin position="488"/>
        <end position="521"/>
    </location>
</feature>
<protein>
    <submittedName>
        <fullName evidence="4">Tetratricopeptide repeat protein</fullName>
    </submittedName>
</protein>
<gene>
    <name evidence="4" type="ORF">ACFOX3_19075</name>
</gene>
<dbReference type="Gene3D" id="1.25.40.10">
    <property type="entry name" value="Tetratricopeptide repeat domain"/>
    <property type="match status" value="5"/>
</dbReference>
<dbReference type="Pfam" id="PF13429">
    <property type="entry name" value="TPR_15"/>
    <property type="match status" value="1"/>
</dbReference>
<dbReference type="PANTHER" id="PTHR44858">
    <property type="entry name" value="TETRATRICOPEPTIDE REPEAT PROTEIN 6"/>
    <property type="match status" value="1"/>
</dbReference>
<evidence type="ECO:0000256" key="3">
    <source>
        <dbReference type="PROSITE-ProRule" id="PRU00339"/>
    </source>
</evidence>
<evidence type="ECO:0000313" key="4">
    <source>
        <dbReference type="EMBL" id="MFC4364419.1"/>
    </source>
</evidence>
<sequence length="883" mass="97236">MYGVKIMLFQFRWFLLVTTFLLMSCSSGEKQGADNAERHLKSAKIYEKQGQFRAAMLEARNVIQLTPDQPEGYEVLAGIYNKIGAFSLTISLLEPRSVESPSIDIPLAEAYIASKKYRSAIGVLEPLIGSESVNGMAILVERLSAEAYLYLGDTDKFDLRLKTLQAMPEGEHTALYLEAARALSEQKVDEAQRYLTKLVALDAQAFDALTLLGDISLFKNDLSGAEGFYTDALSTLNNADIMLADKVFVLRRLIEVLIRLGRSTEAYAYQKLLSDANPDSYAAQQKFDDAMQLYTEGDLNGAAALLKELREQFPQDKGSATLLGVVAQKQGDNELAAQLFDEYLDAETVAPSIIQAAALAKFGAQKSDEAVAMLKAAAEQQPDSAGILATYGLALVELNRDLGEATKILERSLALDPNQQRLRLALASSYLQRGNQEQALAQLKKAYTEKPQDFLIQQAYYRTLLAVGKREVLEQELSKYRNANPTSAKAYFFAGWYEFEQKDVKAAIKSFEEARKLDDAMISGLAHIGLAQSYEAEGELESAAQIWQQAIKNNPASLQAYSNWVRVLQKSKQLESAIPRLNKMALPGEYWQPDFARAKIYQRFGKLSEALESAKAALVKASSNPVVEILLAAIYQESSMQSLTAGDVVSARNALLKSIELAPDNISYIANLIKIELDSGNVAAAQKILDDLTSESATLDVKHYLQGMIHERGGDGVAALVSYRAAWAIKPSDLMGDAIFNLLRTDSLRPELAADFLHDWVAVLPQSVKPLLYLAMFAQSENNTTEAERLYLEVLERQSNVPAALNNLAWIYADRGDKRALETAKKAYDLAPKSPAIMDTYGWLLVKSGELKAGHDVLVAALAAAPQNKDIQDHVAFAKAQLK</sequence>
<dbReference type="SUPFAM" id="SSF48452">
    <property type="entry name" value="TPR-like"/>
    <property type="match status" value="4"/>
</dbReference>
<dbReference type="EMBL" id="JBHSCX010000025">
    <property type="protein sequence ID" value="MFC4364419.1"/>
    <property type="molecule type" value="Genomic_DNA"/>
</dbReference>
<dbReference type="SMART" id="SM00028">
    <property type="entry name" value="TPR"/>
    <property type="match status" value="12"/>
</dbReference>
<feature type="repeat" description="TPR" evidence="3">
    <location>
        <begin position="524"/>
        <end position="557"/>
    </location>
</feature>
<keyword evidence="1" id="KW-0677">Repeat</keyword>
<dbReference type="RefSeq" id="WP_290260791.1">
    <property type="nucleotide sequence ID" value="NZ_JAUFQG010000004.1"/>
</dbReference>
<dbReference type="PROSITE" id="PS50005">
    <property type="entry name" value="TPR"/>
    <property type="match status" value="3"/>
</dbReference>
<reference evidence="5" key="1">
    <citation type="journal article" date="2019" name="Int. J. Syst. Evol. Microbiol.">
        <title>The Global Catalogue of Microorganisms (GCM) 10K type strain sequencing project: providing services to taxonomists for standard genome sequencing and annotation.</title>
        <authorList>
            <consortium name="The Broad Institute Genomics Platform"/>
            <consortium name="The Broad Institute Genome Sequencing Center for Infectious Disease"/>
            <person name="Wu L."/>
            <person name="Ma J."/>
        </authorList>
    </citation>
    <scope>NUCLEOTIDE SEQUENCE [LARGE SCALE GENOMIC DNA]</scope>
    <source>
        <strain evidence="5">CECT 8570</strain>
    </source>
</reference>
<dbReference type="InterPro" id="IPR019734">
    <property type="entry name" value="TPR_rpt"/>
</dbReference>
<dbReference type="PROSITE" id="PS51257">
    <property type="entry name" value="PROKAR_LIPOPROTEIN"/>
    <property type="match status" value="1"/>
</dbReference>
<dbReference type="Proteomes" id="UP001595840">
    <property type="component" value="Unassembled WGS sequence"/>
</dbReference>
<proteinExistence type="predicted"/>
<dbReference type="Pfam" id="PF13432">
    <property type="entry name" value="TPR_16"/>
    <property type="match status" value="2"/>
</dbReference>
<dbReference type="InterPro" id="IPR011990">
    <property type="entry name" value="TPR-like_helical_dom_sf"/>
</dbReference>